<comment type="subcellular location">
    <subcellularLocation>
        <location evidence="1">Membrane</location>
        <topology evidence="1">Single-pass membrane protein</topology>
    </subcellularLocation>
</comment>
<evidence type="ECO:0000256" key="1">
    <source>
        <dbReference type="ARBA" id="ARBA00004167"/>
    </source>
</evidence>
<comment type="caution">
    <text evidence="7">The sequence shown here is derived from an EMBL/GenBank/DDBJ whole genome shotgun (WGS) entry which is preliminary data.</text>
</comment>
<evidence type="ECO:0000313" key="7">
    <source>
        <dbReference type="EMBL" id="PWY93067.1"/>
    </source>
</evidence>
<reference evidence="7 8" key="1">
    <citation type="submission" date="2016-12" db="EMBL/GenBank/DDBJ databases">
        <title>The genomes of Aspergillus section Nigri reveals drivers in fungal speciation.</title>
        <authorList>
            <consortium name="DOE Joint Genome Institute"/>
            <person name="Vesth T.C."/>
            <person name="Nybo J."/>
            <person name="Theobald S."/>
            <person name="Brandl J."/>
            <person name="Frisvad J.C."/>
            <person name="Nielsen K.F."/>
            <person name="Lyhne E.K."/>
            <person name="Kogle M.E."/>
            <person name="Kuo A."/>
            <person name="Riley R."/>
            <person name="Clum A."/>
            <person name="Nolan M."/>
            <person name="Lipzen A."/>
            <person name="Salamov A."/>
            <person name="Henrissat B."/>
            <person name="Wiebenga A."/>
            <person name="De Vries R.P."/>
            <person name="Grigoriev I.V."/>
            <person name="Mortensen U.H."/>
            <person name="Andersen M.R."/>
            <person name="Baker S.E."/>
        </authorList>
    </citation>
    <scope>NUCLEOTIDE SEQUENCE [LARGE SCALE GENOMIC DNA]</scope>
    <source>
        <strain evidence="7 8">CBS 115572</strain>
    </source>
</reference>
<evidence type="ECO:0000313" key="8">
    <source>
        <dbReference type="Proteomes" id="UP000246702"/>
    </source>
</evidence>
<dbReference type="RefSeq" id="XP_025469828.1">
    <property type="nucleotide sequence ID" value="XM_025613167.1"/>
</dbReference>
<dbReference type="PANTHER" id="PTHR15549">
    <property type="entry name" value="PAIRED IMMUNOGLOBULIN-LIKE TYPE 2 RECEPTOR"/>
    <property type="match status" value="1"/>
</dbReference>
<keyword evidence="3 6" id="KW-1133">Transmembrane helix</keyword>
<evidence type="ECO:0000256" key="2">
    <source>
        <dbReference type="ARBA" id="ARBA00022692"/>
    </source>
</evidence>
<evidence type="ECO:0000256" key="4">
    <source>
        <dbReference type="ARBA" id="ARBA00023136"/>
    </source>
</evidence>
<keyword evidence="2 6" id="KW-0812">Transmembrane</keyword>
<feature type="region of interest" description="Disordered" evidence="5">
    <location>
        <begin position="67"/>
        <end position="86"/>
    </location>
</feature>
<proteinExistence type="predicted"/>
<evidence type="ECO:0000256" key="3">
    <source>
        <dbReference type="ARBA" id="ARBA00022989"/>
    </source>
</evidence>
<dbReference type="PANTHER" id="PTHR15549:SF30">
    <property type="entry name" value="MID2 DOMAIN-CONTAINING PROTEIN"/>
    <property type="match status" value="1"/>
</dbReference>
<dbReference type="AlphaFoldDB" id="A0A317X682"/>
<feature type="transmembrane region" description="Helical" evidence="6">
    <location>
        <begin position="183"/>
        <end position="206"/>
    </location>
</feature>
<dbReference type="EMBL" id="MSFK01000007">
    <property type="protein sequence ID" value="PWY93067.1"/>
    <property type="molecule type" value="Genomic_DNA"/>
</dbReference>
<dbReference type="GeneID" id="37115310"/>
<accession>A0A317X682</accession>
<dbReference type="GO" id="GO:0071944">
    <property type="term" value="C:cell periphery"/>
    <property type="evidence" value="ECO:0007669"/>
    <property type="project" value="UniProtKB-ARBA"/>
</dbReference>
<dbReference type="Proteomes" id="UP000246702">
    <property type="component" value="Unassembled WGS sequence"/>
</dbReference>
<dbReference type="InterPro" id="IPR051694">
    <property type="entry name" value="Immunoregulatory_rcpt-like"/>
</dbReference>
<evidence type="ECO:0008006" key="9">
    <source>
        <dbReference type="Google" id="ProtNLM"/>
    </source>
</evidence>
<evidence type="ECO:0000256" key="5">
    <source>
        <dbReference type="SAM" id="MobiDB-lite"/>
    </source>
</evidence>
<name>A0A317X682_9EURO</name>
<protein>
    <recommendedName>
        <fullName evidence="9">Mid2 domain-containing protein</fullName>
    </recommendedName>
</protein>
<organism evidence="7 8">
    <name type="scientific">Aspergillus sclerotioniger CBS 115572</name>
    <dbReference type="NCBI Taxonomy" id="1450535"/>
    <lineage>
        <taxon>Eukaryota</taxon>
        <taxon>Fungi</taxon>
        <taxon>Dikarya</taxon>
        <taxon>Ascomycota</taxon>
        <taxon>Pezizomycotina</taxon>
        <taxon>Eurotiomycetes</taxon>
        <taxon>Eurotiomycetidae</taxon>
        <taxon>Eurotiales</taxon>
        <taxon>Aspergillaceae</taxon>
        <taxon>Aspergillus</taxon>
        <taxon>Aspergillus subgen. Circumdati</taxon>
    </lineage>
</organism>
<evidence type="ECO:0000256" key="6">
    <source>
        <dbReference type="SAM" id="Phobius"/>
    </source>
</evidence>
<keyword evidence="8" id="KW-1185">Reference proteome</keyword>
<gene>
    <name evidence="7" type="ORF">BO94DRAFT_544116</name>
</gene>
<dbReference type="GO" id="GO:0016020">
    <property type="term" value="C:membrane"/>
    <property type="evidence" value="ECO:0007669"/>
    <property type="project" value="UniProtKB-SubCell"/>
</dbReference>
<keyword evidence="4 6" id="KW-0472">Membrane</keyword>
<sequence length="311" mass="33523">MLPSNEPTTLHPVPLPAVTTLITVFDPPHKAQQPQTSASKNQPVHCHHTQKCNPLIMAHQTHATILPPPRPPPDLHPRTDNNNEPTTTLTIYSTVTTIYQSRVSSSTQHPNPPPLDPEITTSITTPYTSASMSSSAATFPTPTQPWMLITVTETRILSTMVNPVPMEPNLGIGETGLSTGAKVGIGVGVGVGGLLMFVVVGGLWCWRWRKRKRIREGGILQRGIDGKDDVNAGNGDLVSEIDGMPVVEAGGVMVGNRGLERREVFELSGGGSVRVARGDAGGGGMQAVKFGGQWVEGFNEKEQKDRLYWDY</sequence>